<dbReference type="EMBL" id="LAZR01058897">
    <property type="protein sequence ID" value="KKK68940.1"/>
    <property type="molecule type" value="Genomic_DNA"/>
</dbReference>
<name>A0A0F8Y5N5_9ZZZZ</name>
<gene>
    <name evidence="1" type="ORF">LCGC14_2939000</name>
</gene>
<feature type="non-terminal residue" evidence="1">
    <location>
        <position position="100"/>
    </location>
</feature>
<dbReference type="AlphaFoldDB" id="A0A0F8Y5N5"/>
<organism evidence="1">
    <name type="scientific">marine sediment metagenome</name>
    <dbReference type="NCBI Taxonomy" id="412755"/>
    <lineage>
        <taxon>unclassified sequences</taxon>
        <taxon>metagenomes</taxon>
        <taxon>ecological metagenomes</taxon>
    </lineage>
</organism>
<protein>
    <submittedName>
        <fullName evidence="1">Uncharacterized protein</fullName>
    </submittedName>
</protein>
<sequence>MTNPFGSVVGQLLSEADGSIPYNLPEESIYLESIRGLRTELDSIVAGDTGFVIDPATIDHDSLLNFLQTEHYLQSAIVKVGVIATGTWNADVITEVYGGT</sequence>
<proteinExistence type="predicted"/>
<reference evidence="1" key="1">
    <citation type="journal article" date="2015" name="Nature">
        <title>Complex archaea that bridge the gap between prokaryotes and eukaryotes.</title>
        <authorList>
            <person name="Spang A."/>
            <person name="Saw J.H."/>
            <person name="Jorgensen S.L."/>
            <person name="Zaremba-Niedzwiedzka K."/>
            <person name="Martijn J."/>
            <person name="Lind A.E."/>
            <person name="van Eijk R."/>
            <person name="Schleper C."/>
            <person name="Guy L."/>
            <person name="Ettema T.J."/>
        </authorList>
    </citation>
    <scope>NUCLEOTIDE SEQUENCE</scope>
</reference>
<comment type="caution">
    <text evidence="1">The sequence shown here is derived from an EMBL/GenBank/DDBJ whole genome shotgun (WGS) entry which is preliminary data.</text>
</comment>
<evidence type="ECO:0000313" key="1">
    <source>
        <dbReference type="EMBL" id="KKK68940.1"/>
    </source>
</evidence>
<accession>A0A0F8Y5N5</accession>